<dbReference type="AlphaFoldDB" id="A0A9P6HCL7"/>
<evidence type="ECO:0000313" key="1">
    <source>
        <dbReference type="EMBL" id="KAF9784392.1"/>
    </source>
</evidence>
<name>A0A9P6HCL7_9AGAM</name>
<dbReference type="Proteomes" id="UP000736335">
    <property type="component" value="Unassembled WGS sequence"/>
</dbReference>
<gene>
    <name evidence="1" type="ORF">BJ322DRAFT_1064540</name>
</gene>
<protein>
    <submittedName>
        <fullName evidence="1">Uncharacterized protein</fullName>
    </submittedName>
</protein>
<sequence>MSASGIWYFYLGLLNGMVRDYARDQSATLSSTAIMPQSIPQAHSNSAQDIATLVTNNIALNFHFINNSLDDLLAMLSSSKAGEPEIDDRLESVIQELDSLVITKGKEEEEIKTLLQSVLDREVKEHLTREIQQRVDESIDQTITQLVESSLDEYIPKALRDKIDQSREELSTVWVKLHNIDARRQNASIKTAKHKQEQIYQILKESGETSEHFPPSVAKLLELKDQEISKLLKFYGKSPSGKKPDDINCFLEFCGVTFRHVHG</sequence>
<proteinExistence type="predicted"/>
<keyword evidence="2" id="KW-1185">Reference proteome</keyword>
<reference evidence="1" key="1">
    <citation type="journal article" date="2020" name="Nat. Commun.">
        <title>Large-scale genome sequencing of mycorrhizal fungi provides insights into the early evolution of symbiotic traits.</title>
        <authorList>
            <person name="Miyauchi S."/>
            <person name="Kiss E."/>
            <person name="Kuo A."/>
            <person name="Drula E."/>
            <person name="Kohler A."/>
            <person name="Sanchez-Garcia M."/>
            <person name="Morin E."/>
            <person name="Andreopoulos B."/>
            <person name="Barry K.W."/>
            <person name="Bonito G."/>
            <person name="Buee M."/>
            <person name="Carver A."/>
            <person name="Chen C."/>
            <person name="Cichocki N."/>
            <person name="Clum A."/>
            <person name="Culley D."/>
            <person name="Crous P.W."/>
            <person name="Fauchery L."/>
            <person name="Girlanda M."/>
            <person name="Hayes R.D."/>
            <person name="Keri Z."/>
            <person name="LaButti K."/>
            <person name="Lipzen A."/>
            <person name="Lombard V."/>
            <person name="Magnuson J."/>
            <person name="Maillard F."/>
            <person name="Murat C."/>
            <person name="Nolan M."/>
            <person name="Ohm R.A."/>
            <person name="Pangilinan J."/>
            <person name="Pereira M.F."/>
            <person name="Perotto S."/>
            <person name="Peter M."/>
            <person name="Pfister S."/>
            <person name="Riley R."/>
            <person name="Sitrit Y."/>
            <person name="Stielow J.B."/>
            <person name="Szollosi G."/>
            <person name="Zifcakova L."/>
            <person name="Stursova M."/>
            <person name="Spatafora J.W."/>
            <person name="Tedersoo L."/>
            <person name="Vaario L.M."/>
            <person name="Yamada A."/>
            <person name="Yan M."/>
            <person name="Wang P."/>
            <person name="Xu J."/>
            <person name="Bruns T."/>
            <person name="Baldrian P."/>
            <person name="Vilgalys R."/>
            <person name="Dunand C."/>
            <person name="Henrissat B."/>
            <person name="Grigoriev I.V."/>
            <person name="Hibbett D."/>
            <person name="Nagy L.G."/>
            <person name="Martin F.M."/>
        </authorList>
    </citation>
    <scope>NUCLEOTIDE SEQUENCE</scope>
    <source>
        <strain evidence="1">UH-Tt-Lm1</strain>
    </source>
</reference>
<reference evidence="1" key="2">
    <citation type="submission" date="2020-11" db="EMBL/GenBank/DDBJ databases">
        <authorList>
            <consortium name="DOE Joint Genome Institute"/>
            <person name="Kuo A."/>
            <person name="Miyauchi S."/>
            <person name="Kiss E."/>
            <person name="Drula E."/>
            <person name="Kohler A."/>
            <person name="Sanchez-Garcia M."/>
            <person name="Andreopoulos B."/>
            <person name="Barry K.W."/>
            <person name="Bonito G."/>
            <person name="Buee M."/>
            <person name="Carver A."/>
            <person name="Chen C."/>
            <person name="Cichocki N."/>
            <person name="Clum A."/>
            <person name="Culley D."/>
            <person name="Crous P.W."/>
            <person name="Fauchery L."/>
            <person name="Girlanda M."/>
            <person name="Hayes R."/>
            <person name="Keri Z."/>
            <person name="Labutti K."/>
            <person name="Lipzen A."/>
            <person name="Lombard V."/>
            <person name="Magnuson J."/>
            <person name="Maillard F."/>
            <person name="Morin E."/>
            <person name="Murat C."/>
            <person name="Nolan M."/>
            <person name="Ohm R."/>
            <person name="Pangilinan J."/>
            <person name="Pereira M."/>
            <person name="Perotto S."/>
            <person name="Peter M."/>
            <person name="Riley R."/>
            <person name="Sitrit Y."/>
            <person name="Stielow B."/>
            <person name="Szollosi G."/>
            <person name="Zifcakova L."/>
            <person name="Stursova M."/>
            <person name="Spatafora J.W."/>
            <person name="Tedersoo L."/>
            <person name="Vaario L.-M."/>
            <person name="Yamada A."/>
            <person name="Yan M."/>
            <person name="Wang P."/>
            <person name="Xu J."/>
            <person name="Bruns T."/>
            <person name="Baldrian P."/>
            <person name="Vilgalys R."/>
            <person name="Henrissat B."/>
            <person name="Grigoriev I.V."/>
            <person name="Hibbett D."/>
            <person name="Nagy L.G."/>
            <person name="Martin F.M."/>
        </authorList>
    </citation>
    <scope>NUCLEOTIDE SEQUENCE</scope>
    <source>
        <strain evidence="1">UH-Tt-Lm1</strain>
    </source>
</reference>
<dbReference type="EMBL" id="WIUZ02000008">
    <property type="protein sequence ID" value="KAF9784392.1"/>
    <property type="molecule type" value="Genomic_DNA"/>
</dbReference>
<evidence type="ECO:0000313" key="2">
    <source>
        <dbReference type="Proteomes" id="UP000736335"/>
    </source>
</evidence>
<organism evidence="1 2">
    <name type="scientific">Thelephora terrestris</name>
    <dbReference type="NCBI Taxonomy" id="56493"/>
    <lineage>
        <taxon>Eukaryota</taxon>
        <taxon>Fungi</taxon>
        <taxon>Dikarya</taxon>
        <taxon>Basidiomycota</taxon>
        <taxon>Agaricomycotina</taxon>
        <taxon>Agaricomycetes</taxon>
        <taxon>Thelephorales</taxon>
        <taxon>Thelephoraceae</taxon>
        <taxon>Thelephora</taxon>
    </lineage>
</organism>
<comment type="caution">
    <text evidence="1">The sequence shown here is derived from an EMBL/GenBank/DDBJ whole genome shotgun (WGS) entry which is preliminary data.</text>
</comment>
<dbReference type="OrthoDB" id="3235759at2759"/>
<accession>A0A9P6HCL7</accession>